<name>A0ACA9NY47_9GLOM</name>
<dbReference type="Proteomes" id="UP000789366">
    <property type="component" value="Unassembled WGS sequence"/>
</dbReference>
<gene>
    <name evidence="1" type="ORF">SPELUC_LOCUS9836</name>
</gene>
<reference evidence="1" key="1">
    <citation type="submission" date="2021-06" db="EMBL/GenBank/DDBJ databases">
        <authorList>
            <person name="Kallberg Y."/>
            <person name="Tangrot J."/>
            <person name="Rosling A."/>
        </authorList>
    </citation>
    <scope>NUCLEOTIDE SEQUENCE</scope>
    <source>
        <strain evidence="1">28 12/20/2015</strain>
    </source>
</reference>
<accession>A0ACA9NY47</accession>
<comment type="caution">
    <text evidence="1">The sequence shown here is derived from an EMBL/GenBank/DDBJ whole genome shotgun (WGS) entry which is preliminary data.</text>
</comment>
<protein>
    <submittedName>
        <fullName evidence="1">14237_t:CDS:1</fullName>
    </submittedName>
</protein>
<organism evidence="1 2">
    <name type="scientific">Cetraspora pellucida</name>
    <dbReference type="NCBI Taxonomy" id="1433469"/>
    <lineage>
        <taxon>Eukaryota</taxon>
        <taxon>Fungi</taxon>
        <taxon>Fungi incertae sedis</taxon>
        <taxon>Mucoromycota</taxon>
        <taxon>Glomeromycotina</taxon>
        <taxon>Glomeromycetes</taxon>
        <taxon>Diversisporales</taxon>
        <taxon>Gigasporaceae</taxon>
        <taxon>Cetraspora</taxon>
    </lineage>
</organism>
<dbReference type="EMBL" id="CAJVPW010017040">
    <property type="protein sequence ID" value="CAG8674437.1"/>
    <property type="molecule type" value="Genomic_DNA"/>
</dbReference>
<feature type="non-terminal residue" evidence="1">
    <location>
        <position position="134"/>
    </location>
</feature>
<evidence type="ECO:0000313" key="2">
    <source>
        <dbReference type="Proteomes" id="UP000789366"/>
    </source>
</evidence>
<evidence type="ECO:0000313" key="1">
    <source>
        <dbReference type="EMBL" id="CAG8674437.1"/>
    </source>
</evidence>
<keyword evidence="2" id="KW-1185">Reference proteome</keyword>
<sequence length="134" mass="15162">MIRYSILLTSIFAVFAMLTVFYSINTIQYRLYKRNIQFYPCNDLESNATMIDNALILPNPLSSTGNARIIVPVGDANIANGDRIIVEIKHLNNTLIFQNGTDICNDTKCLTKEDIIDFTTSISELSCESSEYYM</sequence>
<proteinExistence type="predicted"/>